<dbReference type="Proteomes" id="UP001329151">
    <property type="component" value="Chromosome"/>
</dbReference>
<organism evidence="2 3">
    <name type="scientific">Limnobacter thiooxidans</name>
    <dbReference type="NCBI Taxonomy" id="131080"/>
    <lineage>
        <taxon>Bacteria</taxon>
        <taxon>Pseudomonadati</taxon>
        <taxon>Pseudomonadota</taxon>
        <taxon>Betaproteobacteria</taxon>
        <taxon>Burkholderiales</taxon>
        <taxon>Burkholderiaceae</taxon>
        <taxon>Limnobacter</taxon>
    </lineage>
</organism>
<proteinExistence type="predicted"/>
<keyword evidence="1" id="KW-0812">Transmembrane</keyword>
<dbReference type="KEGG" id="lto:RGQ30_21930"/>
<evidence type="ECO:0000313" key="2">
    <source>
        <dbReference type="EMBL" id="BET26692.1"/>
    </source>
</evidence>
<protein>
    <submittedName>
        <fullName evidence="2">Uncharacterized protein</fullName>
    </submittedName>
</protein>
<sequence>MPKLEQKSTIDFVEDVASYGVIAALIAKAGMVIASPGIFGAALMWLGLANVPLILTVGPVVGYFSAGAVAVLAGLKLYGKHKLRTQRNKQDKF</sequence>
<dbReference type="AlphaFoldDB" id="A0AA86JLB6"/>
<gene>
    <name evidence="2" type="ORF">RGQ30_21930</name>
</gene>
<name>A0AA86JLB6_9BURK</name>
<keyword evidence="1" id="KW-0472">Membrane</keyword>
<keyword evidence="3" id="KW-1185">Reference proteome</keyword>
<evidence type="ECO:0000256" key="1">
    <source>
        <dbReference type="SAM" id="Phobius"/>
    </source>
</evidence>
<feature type="transmembrane region" description="Helical" evidence="1">
    <location>
        <begin position="60"/>
        <end position="79"/>
    </location>
</feature>
<dbReference type="EMBL" id="AP028947">
    <property type="protein sequence ID" value="BET26692.1"/>
    <property type="molecule type" value="Genomic_DNA"/>
</dbReference>
<accession>A0AA86JLB6</accession>
<evidence type="ECO:0000313" key="3">
    <source>
        <dbReference type="Proteomes" id="UP001329151"/>
    </source>
</evidence>
<reference evidence="2 3" key="1">
    <citation type="submission" date="2023-10" db="EMBL/GenBank/DDBJ databases">
        <title>Complete Genome Sequence of Limnobacter thiooxidans CS-K2T, Isolated from freshwater lake sediments in Bavaria, Germany.</title>
        <authorList>
            <person name="Naruki M."/>
            <person name="Watanabe A."/>
            <person name="Warashina T."/>
            <person name="Morita T."/>
            <person name="Arakawa K."/>
        </authorList>
    </citation>
    <scope>NUCLEOTIDE SEQUENCE [LARGE SCALE GENOMIC DNA]</scope>
    <source>
        <strain evidence="2 3">CS-K2</strain>
    </source>
</reference>
<keyword evidence="1" id="KW-1133">Transmembrane helix</keyword>
<feature type="transmembrane region" description="Helical" evidence="1">
    <location>
        <begin position="21"/>
        <end position="48"/>
    </location>
</feature>